<organism evidence="3 4">
    <name type="scientific">Hyphococcus flavus</name>
    <dbReference type="NCBI Taxonomy" id="1866326"/>
    <lineage>
        <taxon>Bacteria</taxon>
        <taxon>Pseudomonadati</taxon>
        <taxon>Pseudomonadota</taxon>
        <taxon>Alphaproteobacteria</taxon>
        <taxon>Parvularculales</taxon>
        <taxon>Parvularculaceae</taxon>
        <taxon>Hyphococcus</taxon>
    </lineage>
</organism>
<dbReference type="CDD" id="cd05233">
    <property type="entry name" value="SDR_c"/>
    <property type="match status" value="1"/>
</dbReference>
<dbReference type="KEGG" id="hfl:PUV54_04950"/>
<proteinExistence type="inferred from homology"/>
<dbReference type="Pfam" id="PF13561">
    <property type="entry name" value="adh_short_C2"/>
    <property type="match status" value="1"/>
</dbReference>
<dbReference type="PANTHER" id="PTHR42760">
    <property type="entry name" value="SHORT-CHAIN DEHYDROGENASES/REDUCTASES FAMILY MEMBER"/>
    <property type="match status" value="1"/>
</dbReference>
<accession>A0AAE9ZK00</accession>
<comment type="similarity">
    <text evidence="1">Belongs to the short-chain dehydrogenases/reductases (SDR) family.</text>
</comment>
<keyword evidence="2" id="KW-0560">Oxidoreductase</keyword>
<dbReference type="PRINTS" id="PR00080">
    <property type="entry name" value="SDRFAMILY"/>
</dbReference>
<gene>
    <name evidence="3" type="ORF">PUV54_04950</name>
</gene>
<evidence type="ECO:0000256" key="2">
    <source>
        <dbReference type="ARBA" id="ARBA00023002"/>
    </source>
</evidence>
<dbReference type="InterPro" id="IPR002347">
    <property type="entry name" value="SDR_fam"/>
</dbReference>
<evidence type="ECO:0000313" key="4">
    <source>
        <dbReference type="Proteomes" id="UP001214043"/>
    </source>
</evidence>
<keyword evidence="4" id="KW-1185">Reference proteome</keyword>
<name>A0AAE9ZK00_9PROT</name>
<dbReference type="Proteomes" id="UP001214043">
    <property type="component" value="Chromosome"/>
</dbReference>
<dbReference type="PRINTS" id="PR00081">
    <property type="entry name" value="GDHRDH"/>
</dbReference>
<evidence type="ECO:0000313" key="3">
    <source>
        <dbReference type="EMBL" id="WDI32541.1"/>
    </source>
</evidence>
<dbReference type="SUPFAM" id="SSF51735">
    <property type="entry name" value="NAD(P)-binding Rossmann-fold domains"/>
    <property type="match status" value="1"/>
</dbReference>
<dbReference type="AlphaFoldDB" id="A0AAE9ZK00"/>
<dbReference type="InterPro" id="IPR036291">
    <property type="entry name" value="NAD(P)-bd_dom_sf"/>
</dbReference>
<reference evidence="3" key="1">
    <citation type="submission" date="2023-02" db="EMBL/GenBank/DDBJ databases">
        <title>Genome sequence of Hyphococcus flavus.</title>
        <authorList>
            <person name="Rong J.-C."/>
            <person name="Zhao Q."/>
            <person name="Yi M."/>
            <person name="Wu J.-Y."/>
        </authorList>
    </citation>
    <scope>NUCLEOTIDE SEQUENCE</scope>
    <source>
        <strain evidence="3">MCCC 1K03223</strain>
    </source>
</reference>
<dbReference type="PANTHER" id="PTHR42760:SF133">
    <property type="entry name" value="3-OXOACYL-[ACYL-CARRIER-PROTEIN] REDUCTASE"/>
    <property type="match status" value="1"/>
</dbReference>
<dbReference type="Gene3D" id="3.40.50.720">
    <property type="entry name" value="NAD(P)-binding Rossmann-like Domain"/>
    <property type="match status" value="1"/>
</dbReference>
<evidence type="ECO:0000256" key="1">
    <source>
        <dbReference type="ARBA" id="ARBA00006484"/>
    </source>
</evidence>
<dbReference type="FunFam" id="3.40.50.720:FF:000084">
    <property type="entry name" value="Short-chain dehydrogenase reductase"/>
    <property type="match status" value="1"/>
</dbReference>
<dbReference type="RefSeq" id="WP_274494468.1">
    <property type="nucleotide sequence ID" value="NZ_CP118166.1"/>
</dbReference>
<dbReference type="GO" id="GO:0016616">
    <property type="term" value="F:oxidoreductase activity, acting on the CH-OH group of donors, NAD or NADP as acceptor"/>
    <property type="evidence" value="ECO:0007669"/>
    <property type="project" value="TreeGrafter"/>
</dbReference>
<dbReference type="EMBL" id="CP118166">
    <property type="protein sequence ID" value="WDI32541.1"/>
    <property type="molecule type" value="Genomic_DNA"/>
</dbReference>
<sequence length="251" mass="25871">MSFNLNGKTVLITGASRGIGAAAVKLCHAAGARVLPHASGPSDKASAVAEAAGLGSDDFLYQDLSVHGAGFALAQQAIEKAGRLDAVVNNAGVYLASPLTGDTGAWDEGWAKTMAVNVQAPADICRATIAHFREHGGGTIVNIASRAGHRGDGLEKATYAASKGAVLAMTKTWARGLSGENILLYAIAPGWVETRMAPEDIEARKYAVNEIPLGRVAQPEEVAETILFLLSGACPSMTGATLDINGASYVR</sequence>
<protein>
    <submittedName>
        <fullName evidence="3">SDR family NAD(P)-dependent oxidoreductase</fullName>
    </submittedName>
</protein>